<dbReference type="STRING" id="929713.NIASO_09650"/>
<sequence length="235" mass="26572">MLRALTIFILLLSAATAFSQTKTYLKGNIFLYSNDTPVPGATITNLNTRQSSVSTSAGTYQIPASNKDIIVFSSSGLKSDTVKVEEQLLKTGYDVGLTVDGKLLKNVTVTSSYQLDSLRRRGDYAKIYEKQPGLTGGNTPEAGFGLVLSPISYFSKRAKKTRQFRKRLKKEEEDAYIDYVFSPMWVSKLTGLKGDSLHLFLYQYRPTYDMARMLDRPSMIAYINDRYKEFIRKKD</sequence>
<reference evidence="2 3" key="1">
    <citation type="submission" date="2013-12" db="EMBL/GenBank/DDBJ databases">
        <authorList>
            <consortium name="DOE Joint Genome Institute"/>
            <person name="Eisen J."/>
            <person name="Huntemann M."/>
            <person name="Han J."/>
            <person name="Chen A."/>
            <person name="Kyrpides N."/>
            <person name="Mavromatis K."/>
            <person name="Markowitz V."/>
            <person name="Palaniappan K."/>
            <person name="Ivanova N."/>
            <person name="Schaumberg A."/>
            <person name="Pati A."/>
            <person name="Liolios K."/>
            <person name="Nordberg H.P."/>
            <person name="Cantor M.N."/>
            <person name="Hua S.X."/>
            <person name="Woyke T."/>
        </authorList>
    </citation>
    <scope>NUCLEOTIDE SEQUENCE [LARGE SCALE GENOMIC DNA]</scope>
    <source>
        <strain evidence="3">DSM 19437</strain>
    </source>
</reference>
<accession>W0F3E2</accession>
<dbReference type="RefSeq" id="WP_008584242.1">
    <property type="nucleotide sequence ID" value="NZ_CP007035.1"/>
</dbReference>
<dbReference type="eggNOG" id="ENOG50335CM">
    <property type="taxonomic scope" value="Bacteria"/>
</dbReference>
<feature type="chain" id="PRO_5004788287" evidence="1">
    <location>
        <begin position="20"/>
        <end position="235"/>
    </location>
</feature>
<evidence type="ECO:0000256" key="1">
    <source>
        <dbReference type="SAM" id="SignalP"/>
    </source>
</evidence>
<dbReference type="HOGENOM" id="CLU_1159479_0_0_10"/>
<dbReference type="KEGG" id="nso:NIASO_09650"/>
<feature type="signal peptide" evidence="1">
    <location>
        <begin position="1"/>
        <end position="19"/>
    </location>
</feature>
<dbReference type="AlphaFoldDB" id="W0F3E2"/>
<keyword evidence="3" id="KW-1185">Reference proteome</keyword>
<dbReference type="SUPFAM" id="SSF49464">
    <property type="entry name" value="Carboxypeptidase regulatory domain-like"/>
    <property type="match status" value="1"/>
</dbReference>
<name>W0F3E2_9BACT</name>
<dbReference type="InterPro" id="IPR008969">
    <property type="entry name" value="CarboxyPept-like_regulatory"/>
</dbReference>
<dbReference type="Proteomes" id="UP000003586">
    <property type="component" value="Chromosome"/>
</dbReference>
<protein>
    <submittedName>
        <fullName evidence="2">Uncharacterized protein</fullName>
    </submittedName>
</protein>
<proteinExistence type="predicted"/>
<organism evidence="2 3">
    <name type="scientific">Niabella soli DSM 19437</name>
    <dbReference type="NCBI Taxonomy" id="929713"/>
    <lineage>
        <taxon>Bacteria</taxon>
        <taxon>Pseudomonadati</taxon>
        <taxon>Bacteroidota</taxon>
        <taxon>Chitinophagia</taxon>
        <taxon>Chitinophagales</taxon>
        <taxon>Chitinophagaceae</taxon>
        <taxon>Niabella</taxon>
    </lineage>
</organism>
<gene>
    <name evidence="2" type="ORF">NIASO_09650</name>
</gene>
<evidence type="ECO:0000313" key="3">
    <source>
        <dbReference type="Proteomes" id="UP000003586"/>
    </source>
</evidence>
<evidence type="ECO:0000313" key="2">
    <source>
        <dbReference type="EMBL" id="AHF17547.1"/>
    </source>
</evidence>
<dbReference type="EMBL" id="CP007035">
    <property type="protein sequence ID" value="AHF17547.1"/>
    <property type="molecule type" value="Genomic_DNA"/>
</dbReference>
<keyword evidence="1" id="KW-0732">Signal</keyword>